<reference evidence="3" key="1">
    <citation type="submission" date="2016-06" db="UniProtKB">
        <authorList>
            <consortium name="WormBaseParasite"/>
        </authorList>
    </citation>
    <scope>IDENTIFICATION</scope>
</reference>
<accession>A0A183J7M6</accession>
<evidence type="ECO:0000313" key="1">
    <source>
        <dbReference type="EMBL" id="VDP43654.1"/>
    </source>
</evidence>
<keyword evidence="2" id="KW-1185">Reference proteome</keyword>
<dbReference type="AlphaFoldDB" id="A0A183J7M6"/>
<protein>
    <submittedName>
        <fullName evidence="3">MADF domain-containing protein</fullName>
    </submittedName>
</protein>
<reference evidence="1 2" key="2">
    <citation type="submission" date="2018-11" db="EMBL/GenBank/DDBJ databases">
        <authorList>
            <consortium name="Pathogen Informatics"/>
        </authorList>
    </citation>
    <scope>NUCLEOTIDE SEQUENCE [LARGE SCALE GENOMIC DNA]</scope>
</reference>
<proteinExistence type="predicted"/>
<evidence type="ECO:0000313" key="3">
    <source>
        <dbReference type="WBParaSite" id="SBAD_0001227101-mRNA-1"/>
    </source>
</evidence>
<dbReference type="WBParaSite" id="SBAD_0001227101-mRNA-1">
    <property type="protein sequence ID" value="SBAD_0001227101-mRNA-1"/>
    <property type="gene ID" value="SBAD_0001227101"/>
</dbReference>
<dbReference type="Proteomes" id="UP000270296">
    <property type="component" value="Unassembled WGS sequence"/>
</dbReference>
<dbReference type="EMBL" id="UZAM01016535">
    <property type="protein sequence ID" value="VDP43654.1"/>
    <property type="molecule type" value="Genomic_DNA"/>
</dbReference>
<gene>
    <name evidence="1" type="ORF">SBAD_LOCUS11874</name>
</gene>
<sequence>MALKAEFAFLFEAHNSPRYAKNGQKIEEANAFQNVPRSESGSKPELPPDVTKEKCKVLLKQMASGVEALKSDSNLWINDSWKNQATQYVLDNLQKMIKCIKHFNGSEMILY</sequence>
<evidence type="ECO:0000313" key="2">
    <source>
        <dbReference type="Proteomes" id="UP000270296"/>
    </source>
</evidence>
<organism evidence="3">
    <name type="scientific">Soboliphyme baturini</name>
    <dbReference type="NCBI Taxonomy" id="241478"/>
    <lineage>
        <taxon>Eukaryota</taxon>
        <taxon>Metazoa</taxon>
        <taxon>Ecdysozoa</taxon>
        <taxon>Nematoda</taxon>
        <taxon>Enoplea</taxon>
        <taxon>Dorylaimia</taxon>
        <taxon>Dioctophymatida</taxon>
        <taxon>Dioctophymatoidea</taxon>
        <taxon>Soboliphymatidae</taxon>
        <taxon>Soboliphyme</taxon>
    </lineage>
</organism>
<name>A0A183J7M6_9BILA</name>